<keyword evidence="4 8" id="KW-1133">Transmembrane helix</keyword>
<dbReference type="GO" id="GO:0016175">
    <property type="term" value="F:superoxide-generating NAD(P)H oxidase activity"/>
    <property type="evidence" value="ECO:0007669"/>
    <property type="project" value="TreeGrafter"/>
</dbReference>
<dbReference type="InterPro" id="IPR017927">
    <property type="entry name" value="FAD-bd_FR_type"/>
</dbReference>
<evidence type="ECO:0000259" key="9">
    <source>
        <dbReference type="PROSITE" id="PS51384"/>
    </source>
</evidence>
<dbReference type="Pfam" id="PF01794">
    <property type="entry name" value="Ferric_reduct"/>
    <property type="match status" value="1"/>
</dbReference>
<dbReference type="PROSITE" id="PS51384">
    <property type="entry name" value="FAD_FR"/>
    <property type="match status" value="1"/>
</dbReference>
<dbReference type="GO" id="GO:0006952">
    <property type="term" value="P:defense response"/>
    <property type="evidence" value="ECO:0007669"/>
    <property type="project" value="TreeGrafter"/>
</dbReference>
<accession>A0AAD9I9S7</accession>
<organism evidence="10 11">
    <name type="scientific">Phyllachora maydis</name>
    <dbReference type="NCBI Taxonomy" id="1825666"/>
    <lineage>
        <taxon>Eukaryota</taxon>
        <taxon>Fungi</taxon>
        <taxon>Dikarya</taxon>
        <taxon>Ascomycota</taxon>
        <taxon>Pezizomycotina</taxon>
        <taxon>Sordariomycetes</taxon>
        <taxon>Sordariomycetidae</taxon>
        <taxon>Phyllachorales</taxon>
        <taxon>Phyllachoraceae</taxon>
        <taxon>Phyllachora</taxon>
    </lineage>
</organism>
<dbReference type="SUPFAM" id="SSF63380">
    <property type="entry name" value="Riboflavin synthase domain-like"/>
    <property type="match status" value="1"/>
</dbReference>
<evidence type="ECO:0000256" key="7">
    <source>
        <dbReference type="ARBA" id="ARBA00023136"/>
    </source>
</evidence>
<keyword evidence="11" id="KW-1185">Reference proteome</keyword>
<dbReference type="Gene3D" id="2.40.30.10">
    <property type="entry name" value="Translation factors"/>
    <property type="match status" value="1"/>
</dbReference>
<dbReference type="FunFam" id="2.40.30.10:FF:000091">
    <property type="entry name" value="NADPH oxidase (NoxA), putative"/>
    <property type="match status" value="1"/>
</dbReference>
<dbReference type="Pfam" id="PF08030">
    <property type="entry name" value="NAD_binding_6"/>
    <property type="match status" value="1"/>
</dbReference>
<dbReference type="InterPro" id="IPR013112">
    <property type="entry name" value="FAD-bd_8"/>
</dbReference>
<feature type="transmembrane region" description="Helical" evidence="8">
    <location>
        <begin position="325"/>
        <end position="344"/>
    </location>
</feature>
<feature type="transmembrane region" description="Helical" evidence="8">
    <location>
        <begin position="232"/>
        <end position="253"/>
    </location>
</feature>
<feature type="transmembrane region" description="Helical" evidence="8">
    <location>
        <begin position="35"/>
        <end position="53"/>
    </location>
</feature>
<proteinExistence type="predicted"/>
<protein>
    <recommendedName>
        <fullName evidence="9">FAD-binding FR-type domain-containing protein</fullName>
    </recommendedName>
</protein>
<keyword evidence="7 8" id="KW-0472">Membrane</keyword>
<feature type="transmembrane region" description="Helical" evidence="8">
    <location>
        <begin position="356"/>
        <end position="375"/>
    </location>
</feature>
<evidence type="ECO:0000256" key="4">
    <source>
        <dbReference type="ARBA" id="ARBA00022989"/>
    </source>
</evidence>
<sequence>MTGNLQFTALCAVASFLWLSYNIEHHRLLEHPPLSSVLVLFVSGVNVFIVTRFARWLPGSDDSYTLPGRPRCYFPSLVVLLVVVRLELFHRVSLDWQCAQAGVEAFSPFVIALYELLSGRRPGVQVEQVEATDKDSDDGEDYESTNWDYAKEQFWKSPYVLSACVLSVCYGLFLISSLNIRSTYFCASLDNSSLVHRLQWLGLLLDGAIVVLAWRVLAWCRTAKSRLETLSGLLLSSSAAYGLLHPASFLRAVSVKDAYESLDRLYFFDVFSDGFALSAFLLSSLFTVCEDSPLSLAAATAFSSGLVSVVQKTRVVGTWENVQRLRTWNALLFLSAGFYLLVYMNSLRRIVCVARPVVVALLASIFCTGTAFLAFQSHDAFQAHPLKATVYETRIEADRWLIRASTSQNVRTAVREYQDRNHGRDPPANFDIWFRFALQKKSRVVDRFVQMERDLLPFWGMPPKQIRESVESLAYEPEIAIVSVMGGAVFFEIKKDDDPGHRVVLQDLPDLLRLHGFYMTPPELRPMQDMVPVFSRSRTDSYSDILVPLRRRDESGQDGEGSVFETTQQKLFWRGNMDGLTLTHDRLRGGHLERLVHLVDEAPDRARTTMLVPTGAIKGNKTMYAFEEASARELNTALAMDVGFDEFTGCRPAPAPGSEGASILDSRTASTDQAGCRAAQAEFRLRARDPLTAATSRFQLVADADAGPPGGGAMLGALRSGGVPLVASVFREWYTERLMAWAHFVPVDVRLHGLHSTLAYFMGGGEGGEGWGLEHGPNTACSHLTRRHPSTFDLLSSPRKQFTATKLLFNSLFWAFHWGLFAYGWYKQESDPRLAGLNTLQYSVRFLPFDENIWLHRQLAYAMLFFTICHTAAHYVNFFNVEKTQIRSVTAVEIHYAQAGGITGHVMLLCMLLMYTTAHSRIRQQSFETFWYTHHLFIPFLLALYTHATGCFVRDTAEPLSPFAGAPYWDHCIGYLAWRWDLWTGVFYLVERLHREIRALRPTKITRVVRHPYDVVEIQFNKPSFKYRAGQWLFIQVPSISRYQWHPFTITSCPYDPYVSVHVRQVGDFTRALGDAVGAGAAQAKLYEGVDPMGMYEVALQNGQQMPSLRVDGPYGAPAEDVFDNEIAVLVGTGIGVTPWASILKNIWHLRNSPNPPARLRRVEFIWVCKDTGSFEWFQTLLSSLEAQSVEAARVPGGSGVEFLKIHTYLTQKLDMDTTQNIVLNSVGADVDPLTELKSRTNFGRPNFHKLFARMRDGILDRTYLNGLEGSLKTTVGVYFCGPSAAAREIKEAATEATVREVEFHFWKEHF</sequence>
<dbReference type="PANTHER" id="PTHR11972:SF39">
    <property type="entry name" value="FAD-BINDING FR-TYPE DOMAIN-CONTAINING PROTEIN"/>
    <property type="match status" value="1"/>
</dbReference>
<keyword evidence="5" id="KW-0560">Oxidoreductase</keyword>
<feature type="transmembrane region" description="Helical" evidence="8">
    <location>
        <begin position="6"/>
        <end position="23"/>
    </location>
</feature>
<feature type="transmembrane region" description="Helical" evidence="8">
    <location>
        <begin position="896"/>
        <end position="918"/>
    </location>
</feature>
<dbReference type="SFLD" id="SFLDG01168">
    <property type="entry name" value="Ferric_reductase_subgroup_(FRE"/>
    <property type="match status" value="1"/>
</dbReference>
<feature type="transmembrane region" description="Helical" evidence="8">
    <location>
        <begin position="159"/>
        <end position="180"/>
    </location>
</feature>
<evidence type="ECO:0000313" key="11">
    <source>
        <dbReference type="Proteomes" id="UP001217918"/>
    </source>
</evidence>
<keyword evidence="6" id="KW-0813">Transport</keyword>
<feature type="transmembrane region" description="Helical" evidence="8">
    <location>
        <begin position="294"/>
        <end position="313"/>
    </location>
</feature>
<dbReference type="CDD" id="cd06186">
    <property type="entry name" value="NOX_Duox_like_FAD_NADP"/>
    <property type="match status" value="1"/>
</dbReference>
<gene>
    <name evidence="10" type="ORF">P8C59_008094</name>
</gene>
<keyword evidence="6" id="KW-0406">Ion transport</keyword>
<feature type="transmembrane region" description="Helical" evidence="8">
    <location>
        <begin position="265"/>
        <end position="287"/>
    </location>
</feature>
<evidence type="ECO:0000256" key="3">
    <source>
        <dbReference type="ARBA" id="ARBA00022982"/>
    </source>
</evidence>
<dbReference type="FunFam" id="3.40.50.80:FF:000029">
    <property type="entry name" value="NADPH oxidase A"/>
    <property type="match status" value="1"/>
</dbReference>
<dbReference type="GO" id="GO:0006811">
    <property type="term" value="P:monoatomic ion transport"/>
    <property type="evidence" value="ECO:0007669"/>
    <property type="project" value="UniProtKB-KW"/>
</dbReference>
<dbReference type="Proteomes" id="UP001217918">
    <property type="component" value="Unassembled WGS sequence"/>
</dbReference>
<dbReference type="GO" id="GO:0043020">
    <property type="term" value="C:NADPH oxidase complex"/>
    <property type="evidence" value="ECO:0007669"/>
    <property type="project" value="TreeGrafter"/>
</dbReference>
<dbReference type="InterPro" id="IPR017938">
    <property type="entry name" value="Riboflavin_synthase-like_b-brl"/>
</dbReference>
<evidence type="ECO:0000256" key="5">
    <source>
        <dbReference type="ARBA" id="ARBA00023002"/>
    </source>
</evidence>
<comment type="subcellular location">
    <subcellularLocation>
        <location evidence="1">Membrane</location>
        <topology evidence="1">Multi-pass membrane protein</topology>
    </subcellularLocation>
</comment>
<reference evidence="10" key="1">
    <citation type="journal article" date="2023" name="Mol. Plant Microbe Interact.">
        <title>Elucidating the Obligate Nature and Biological Capacity of an Invasive Fungal Corn Pathogen.</title>
        <authorList>
            <person name="MacCready J.S."/>
            <person name="Roggenkamp E.M."/>
            <person name="Gdanetz K."/>
            <person name="Chilvers M.I."/>
        </authorList>
    </citation>
    <scope>NUCLEOTIDE SEQUENCE</scope>
    <source>
        <strain evidence="10">PM02</strain>
    </source>
</reference>
<dbReference type="SUPFAM" id="SSF52343">
    <property type="entry name" value="Ferredoxin reductase-like, C-terminal NADP-linked domain"/>
    <property type="match status" value="1"/>
</dbReference>
<dbReference type="InterPro" id="IPR013130">
    <property type="entry name" value="Fe3_Rdtase_TM_dom"/>
</dbReference>
<evidence type="ECO:0000256" key="6">
    <source>
        <dbReference type="ARBA" id="ARBA00023065"/>
    </source>
</evidence>
<keyword evidence="2 8" id="KW-0812">Transmembrane</keyword>
<dbReference type="Pfam" id="PF08022">
    <property type="entry name" value="FAD_binding_8"/>
    <property type="match status" value="1"/>
</dbReference>
<evidence type="ECO:0000313" key="10">
    <source>
        <dbReference type="EMBL" id="KAK2073849.1"/>
    </source>
</evidence>
<dbReference type="EMBL" id="JAQQPM010000007">
    <property type="protein sequence ID" value="KAK2073849.1"/>
    <property type="molecule type" value="Genomic_DNA"/>
</dbReference>
<name>A0AAD9I9S7_9PEZI</name>
<dbReference type="InterPro" id="IPR013121">
    <property type="entry name" value="Fe_red_NAD-bd_6"/>
</dbReference>
<feature type="transmembrane region" description="Helical" evidence="8">
    <location>
        <begin position="930"/>
        <end position="948"/>
    </location>
</feature>
<dbReference type="GO" id="GO:0042554">
    <property type="term" value="P:superoxide anion generation"/>
    <property type="evidence" value="ECO:0007669"/>
    <property type="project" value="TreeGrafter"/>
</dbReference>
<comment type="caution">
    <text evidence="10">The sequence shown here is derived from an EMBL/GenBank/DDBJ whole genome shotgun (WGS) entry which is preliminary data.</text>
</comment>
<feature type="transmembrane region" description="Helical" evidence="8">
    <location>
        <begin position="859"/>
        <end position="876"/>
    </location>
</feature>
<dbReference type="InterPro" id="IPR050369">
    <property type="entry name" value="RBOH/FRE"/>
</dbReference>
<dbReference type="Gene3D" id="3.40.50.80">
    <property type="entry name" value="Nucleotide-binding domain of ferredoxin-NADP reductase (FNR) module"/>
    <property type="match status" value="1"/>
</dbReference>
<feature type="transmembrane region" description="Helical" evidence="8">
    <location>
        <begin position="73"/>
        <end position="89"/>
    </location>
</feature>
<evidence type="ECO:0000256" key="2">
    <source>
        <dbReference type="ARBA" id="ARBA00022692"/>
    </source>
</evidence>
<keyword evidence="3" id="KW-0249">Electron transport</keyword>
<dbReference type="SFLD" id="SFLDG01169">
    <property type="entry name" value="NADPH_oxidase_subgroup_(NOX)"/>
    <property type="match status" value="1"/>
</dbReference>
<evidence type="ECO:0000256" key="1">
    <source>
        <dbReference type="ARBA" id="ARBA00004141"/>
    </source>
</evidence>
<feature type="domain" description="FAD-binding FR-type" evidence="9">
    <location>
        <begin position="998"/>
        <end position="1121"/>
    </location>
</feature>
<evidence type="ECO:0000256" key="8">
    <source>
        <dbReference type="SAM" id="Phobius"/>
    </source>
</evidence>
<dbReference type="SFLD" id="SFLDS00052">
    <property type="entry name" value="Ferric_Reductase_Domain"/>
    <property type="match status" value="1"/>
</dbReference>
<feature type="transmembrane region" description="Helical" evidence="8">
    <location>
        <begin position="200"/>
        <end position="220"/>
    </location>
</feature>
<dbReference type="PANTHER" id="PTHR11972">
    <property type="entry name" value="NADPH OXIDASE"/>
    <property type="match status" value="1"/>
</dbReference>
<dbReference type="InterPro" id="IPR039261">
    <property type="entry name" value="FNR_nucleotide-bd"/>
</dbReference>